<dbReference type="PANTHER" id="PTHR39160">
    <property type="entry name" value="CELL WALL-BINDING PROTEIN YOCH"/>
    <property type="match status" value="1"/>
</dbReference>
<gene>
    <name evidence="4" type="ORF">SAMN05216366_10539</name>
</gene>
<dbReference type="InterPro" id="IPR036908">
    <property type="entry name" value="RlpA-like_sf"/>
</dbReference>
<dbReference type="Proteomes" id="UP000182412">
    <property type="component" value="Unassembled WGS sequence"/>
</dbReference>
<sequence length="296" mass="32714">MEFDKVINSMLYYAKFFTKSTRGLSMSLKKILSFNHKEKKVMLCVMLTAMMMMTTGFTKTTLPEDWHQVTIVADGKTITTTTNHTNPAFILGKNGVKLRANDEYHLEKDGRNTKITVYRAVPVTVSYDGQTKSVMTSKQTVGDALIELGYNLEDVEASQGLNKRIQANMDIVLTDSAKKKAALQRMREEQMRPRVQTEMGMMAYTAAYTMEATAYLPTDGSGTGMTAMGIPAQRGVVAVDPRVIPLGSRVYIPGYGVAIAADTGGAIRGQKVDLCMETYGECMNFGRRSIEVYVLA</sequence>
<feature type="domain" description="3D" evidence="3">
    <location>
        <begin position="236"/>
        <end position="295"/>
    </location>
</feature>
<dbReference type="EMBL" id="FNJQ01000005">
    <property type="protein sequence ID" value="SDP04267.1"/>
    <property type="molecule type" value="Genomic_DNA"/>
</dbReference>
<proteinExistence type="predicted"/>
<dbReference type="GO" id="GO:0009254">
    <property type="term" value="P:peptidoglycan turnover"/>
    <property type="evidence" value="ECO:0007669"/>
    <property type="project" value="InterPro"/>
</dbReference>
<dbReference type="Gene3D" id="2.40.40.10">
    <property type="entry name" value="RlpA-like domain"/>
    <property type="match status" value="1"/>
</dbReference>
<evidence type="ECO:0000256" key="1">
    <source>
        <dbReference type="ARBA" id="ARBA00022729"/>
    </source>
</evidence>
<dbReference type="InterPro" id="IPR010611">
    <property type="entry name" value="3D_dom"/>
</dbReference>
<name>A0A1H0PGR9_SELRU</name>
<keyword evidence="1" id="KW-0732">Signal</keyword>
<accession>A0A1H0PGR9</accession>
<dbReference type="CDD" id="cd22786">
    <property type="entry name" value="DPBB_YuiC-like"/>
    <property type="match status" value="1"/>
</dbReference>
<dbReference type="GO" id="GO:0004553">
    <property type="term" value="F:hydrolase activity, hydrolyzing O-glycosyl compounds"/>
    <property type="evidence" value="ECO:0007669"/>
    <property type="project" value="InterPro"/>
</dbReference>
<evidence type="ECO:0000259" key="2">
    <source>
        <dbReference type="Pfam" id="PF03990"/>
    </source>
</evidence>
<feature type="domain" description="DUF348" evidence="2">
    <location>
        <begin position="69"/>
        <end position="102"/>
    </location>
</feature>
<protein>
    <submittedName>
        <fullName evidence="4">3D (Asp-Asp-Asp) domain-containing protein</fullName>
    </submittedName>
</protein>
<dbReference type="SUPFAM" id="SSF50685">
    <property type="entry name" value="Barwin-like endoglucanases"/>
    <property type="match status" value="1"/>
</dbReference>
<dbReference type="PANTHER" id="PTHR39160:SF4">
    <property type="entry name" value="RESUSCITATION-PROMOTING FACTOR RPFB"/>
    <property type="match status" value="1"/>
</dbReference>
<dbReference type="Pfam" id="PF03990">
    <property type="entry name" value="DUF348"/>
    <property type="match status" value="2"/>
</dbReference>
<evidence type="ECO:0000313" key="4">
    <source>
        <dbReference type="EMBL" id="SDP04267.1"/>
    </source>
</evidence>
<dbReference type="Pfam" id="PF06725">
    <property type="entry name" value="3D"/>
    <property type="match status" value="1"/>
</dbReference>
<dbReference type="AlphaFoldDB" id="A0A1H0PGR9"/>
<evidence type="ECO:0000313" key="5">
    <source>
        <dbReference type="Proteomes" id="UP000182412"/>
    </source>
</evidence>
<feature type="domain" description="DUF348" evidence="2">
    <location>
        <begin position="123"/>
        <end position="153"/>
    </location>
</feature>
<organism evidence="4 5">
    <name type="scientific">Selenomonas ruminantium</name>
    <dbReference type="NCBI Taxonomy" id="971"/>
    <lineage>
        <taxon>Bacteria</taxon>
        <taxon>Bacillati</taxon>
        <taxon>Bacillota</taxon>
        <taxon>Negativicutes</taxon>
        <taxon>Selenomonadales</taxon>
        <taxon>Selenomonadaceae</taxon>
        <taxon>Selenomonas</taxon>
    </lineage>
</organism>
<dbReference type="InterPro" id="IPR051933">
    <property type="entry name" value="Resuscitation_pf_RpfB"/>
</dbReference>
<evidence type="ECO:0000259" key="3">
    <source>
        <dbReference type="Pfam" id="PF06725"/>
    </source>
</evidence>
<dbReference type="GO" id="GO:0019867">
    <property type="term" value="C:outer membrane"/>
    <property type="evidence" value="ECO:0007669"/>
    <property type="project" value="InterPro"/>
</dbReference>
<reference evidence="4 5" key="1">
    <citation type="submission" date="2016-10" db="EMBL/GenBank/DDBJ databases">
        <authorList>
            <person name="de Groot N.N."/>
        </authorList>
    </citation>
    <scope>NUCLEOTIDE SEQUENCE [LARGE SCALE GENOMIC DNA]</scope>
    <source>
        <strain evidence="4 5">S137</strain>
    </source>
</reference>
<dbReference type="InterPro" id="IPR007137">
    <property type="entry name" value="DUF348"/>
</dbReference>